<keyword evidence="9" id="KW-0325">Glycoprotein</keyword>
<evidence type="ECO:0000313" key="12">
    <source>
        <dbReference type="RefSeq" id="XP_017023662.1"/>
    </source>
</evidence>
<protein>
    <submittedName>
        <fullName evidence="12">GPI transamidase component PIG-S isoform X2</fullName>
    </submittedName>
</protein>
<dbReference type="RefSeq" id="XP_017023662.1">
    <property type="nucleotide sequence ID" value="XM_017168173.3"/>
</dbReference>
<comment type="pathway">
    <text evidence="2">Glycolipid biosynthesis; glycosylphosphatidylinositol-anchor biosynthesis.</text>
</comment>
<dbReference type="UniPathway" id="UPA00196"/>
<evidence type="ECO:0000256" key="4">
    <source>
        <dbReference type="ARBA" id="ARBA00022502"/>
    </source>
</evidence>
<dbReference type="OrthoDB" id="430522at2759"/>
<keyword evidence="6" id="KW-0256">Endoplasmic reticulum</keyword>
<evidence type="ECO:0000256" key="10">
    <source>
        <dbReference type="SAM" id="Phobius"/>
    </source>
</evidence>
<keyword evidence="5 10" id="KW-0812">Transmembrane</keyword>
<name>A0A6P4I3Y8_DROKI</name>
<feature type="transmembrane region" description="Helical" evidence="10">
    <location>
        <begin position="21"/>
        <end position="42"/>
    </location>
</feature>
<organism evidence="11 12">
    <name type="scientific">Drosophila kikkawai</name>
    <name type="common">Fruit fly</name>
    <dbReference type="NCBI Taxonomy" id="30033"/>
    <lineage>
        <taxon>Eukaryota</taxon>
        <taxon>Metazoa</taxon>
        <taxon>Ecdysozoa</taxon>
        <taxon>Arthropoda</taxon>
        <taxon>Hexapoda</taxon>
        <taxon>Insecta</taxon>
        <taxon>Pterygota</taxon>
        <taxon>Neoptera</taxon>
        <taxon>Endopterygota</taxon>
        <taxon>Diptera</taxon>
        <taxon>Brachycera</taxon>
        <taxon>Muscomorpha</taxon>
        <taxon>Ephydroidea</taxon>
        <taxon>Drosophilidae</taxon>
        <taxon>Drosophila</taxon>
        <taxon>Sophophora</taxon>
    </lineage>
</organism>
<dbReference type="Pfam" id="PF10510">
    <property type="entry name" value="PIG-S"/>
    <property type="match status" value="1"/>
</dbReference>
<evidence type="ECO:0000256" key="9">
    <source>
        <dbReference type="ARBA" id="ARBA00023180"/>
    </source>
</evidence>
<dbReference type="GO" id="GO:0042765">
    <property type="term" value="C:GPI-anchor transamidase complex"/>
    <property type="evidence" value="ECO:0007669"/>
    <property type="project" value="InterPro"/>
</dbReference>
<dbReference type="GO" id="GO:0006506">
    <property type="term" value="P:GPI anchor biosynthetic process"/>
    <property type="evidence" value="ECO:0007669"/>
    <property type="project" value="UniProtKB-UniPathway"/>
</dbReference>
<proteinExistence type="inferred from homology"/>
<dbReference type="PANTHER" id="PTHR21072:SF13">
    <property type="entry name" value="GPI TRANSAMIDASE COMPONENT PIG-S"/>
    <property type="match status" value="1"/>
</dbReference>
<evidence type="ECO:0000256" key="1">
    <source>
        <dbReference type="ARBA" id="ARBA00004477"/>
    </source>
</evidence>
<evidence type="ECO:0000256" key="5">
    <source>
        <dbReference type="ARBA" id="ARBA00022692"/>
    </source>
</evidence>
<dbReference type="Proteomes" id="UP001652661">
    <property type="component" value="Chromosome 3R"/>
</dbReference>
<sequence length="537" mass="60509">METASTSPFKLRHKDKAEDRYRIGATVAFIVVIIGIGVPMWWHTTTVYRVDLPSSDILSLSERPIKTAVQVAIFTQQPSRGQLLISELQSAFSDSEIWAVEFKQLSPTERTVQEAHTPAALEKLLLKEYPQSMGDFMFIEWPKLQEELLLTTERSALMRSDTSSNKIAQLLHAKILQTYRINQILSTDDRMGIKSEAPQPTYEVIVSVLNPKPRLTHAQWNIALAVKTYIEPWLAQVSGVSNYTVRTQWKYRVAIEAEVKQVRDQSRLGRHYALQESALPHLLTSIAQNLSASTTDKPAINLVVYIPPCHTAPLHIYNSKDQLLTRNGVDAFISPPWGGFIIANPPERVCLAAINDEPPVPYHVSTTDNMQVMLDQLHKLLDISSELHIDGVKVVDIEQLEPRRWEYEAYLRRSAIRHISTASSTLQSLIKLLDQISYIVIDDEVGAAITNSYTDILAAKAALLEHRLGDASALAKRAFVASERGFFDASLLAQLYFPDEQKYAIYIPLFLPIMVPVLSSFNMLRGVLQARRKQKSA</sequence>
<dbReference type="InterPro" id="IPR019540">
    <property type="entry name" value="PtdIno-glycan_biosynth_class_S"/>
</dbReference>
<dbReference type="AlphaFoldDB" id="A0A6P4I3Y8"/>
<keyword evidence="11" id="KW-1185">Reference proteome</keyword>
<keyword evidence="7 10" id="KW-1133">Transmembrane helix</keyword>
<dbReference type="GeneID" id="108075634"/>
<comment type="similarity">
    <text evidence="3">Belongs to the PIGS family.</text>
</comment>
<dbReference type="GO" id="GO:0016255">
    <property type="term" value="P:attachment of GPI anchor to protein"/>
    <property type="evidence" value="ECO:0007669"/>
    <property type="project" value="InterPro"/>
</dbReference>
<evidence type="ECO:0000313" key="11">
    <source>
        <dbReference type="Proteomes" id="UP001652661"/>
    </source>
</evidence>
<keyword evidence="8 10" id="KW-0472">Membrane</keyword>
<accession>A0A6P4I3Y8</accession>
<dbReference type="PANTHER" id="PTHR21072">
    <property type="entry name" value="GPI TRANSAMIDASE COMPONENT PIG-S"/>
    <property type="match status" value="1"/>
</dbReference>
<keyword evidence="4" id="KW-0337">GPI-anchor biosynthesis</keyword>
<reference evidence="12" key="1">
    <citation type="submission" date="2025-08" db="UniProtKB">
        <authorList>
            <consortium name="RefSeq"/>
        </authorList>
    </citation>
    <scope>IDENTIFICATION</scope>
    <source>
        <strain evidence="12">14028-0561.14</strain>
        <tissue evidence="12">Whole fly</tissue>
    </source>
</reference>
<evidence type="ECO:0000256" key="8">
    <source>
        <dbReference type="ARBA" id="ARBA00023136"/>
    </source>
</evidence>
<evidence type="ECO:0000256" key="3">
    <source>
        <dbReference type="ARBA" id="ARBA00005316"/>
    </source>
</evidence>
<evidence type="ECO:0000256" key="7">
    <source>
        <dbReference type="ARBA" id="ARBA00022989"/>
    </source>
</evidence>
<comment type="subcellular location">
    <subcellularLocation>
        <location evidence="1">Endoplasmic reticulum membrane</location>
        <topology evidence="1">Multi-pass membrane protein</topology>
    </subcellularLocation>
</comment>
<evidence type="ECO:0000256" key="2">
    <source>
        <dbReference type="ARBA" id="ARBA00004687"/>
    </source>
</evidence>
<evidence type="ECO:0000256" key="6">
    <source>
        <dbReference type="ARBA" id="ARBA00022824"/>
    </source>
</evidence>
<gene>
    <name evidence="12" type="primary">LOC108075634</name>
</gene>
<feature type="transmembrane region" description="Helical" evidence="10">
    <location>
        <begin position="503"/>
        <end position="524"/>
    </location>
</feature>